<dbReference type="InterPro" id="IPR052542">
    <property type="entry name" value="Cholesterol_Oxidase"/>
</dbReference>
<organism evidence="19 20">
    <name type="scientific">Trichoderma ghanense</name>
    <dbReference type="NCBI Taxonomy" id="65468"/>
    <lineage>
        <taxon>Eukaryota</taxon>
        <taxon>Fungi</taxon>
        <taxon>Dikarya</taxon>
        <taxon>Ascomycota</taxon>
        <taxon>Pezizomycotina</taxon>
        <taxon>Sordariomycetes</taxon>
        <taxon>Hypocreomycetidae</taxon>
        <taxon>Hypocreales</taxon>
        <taxon>Hypocreaceae</taxon>
        <taxon>Trichoderma</taxon>
    </lineage>
</organism>
<evidence type="ECO:0000256" key="4">
    <source>
        <dbReference type="ARBA" id="ARBA00022630"/>
    </source>
</evidence>
<keyword evidence="20" id="KW-1185">Reference proteome</keyword>
<sequence length="1388" mass="153042">MDGVYRHGPAHKRCQPSSSTFQHQTAEKQSKKIDNFGATTASSYQHLLPKRMPNACLYNEQMYPTPPSTASLESEDGSSSGISACPRDGLIAADGPRTNPFPRISKPVELLRGSYDCVVIGSGYGGSVAASRMARAGESVCLLERGEERWPGEYPTTTMEAVKQFRLTGDFTPSSFGGVGVDSGNTTGMYHLFFGRDQSALVGNGLGGTSLINSNVFLEADEDVLKMGFWPPEIRNDPTSLDKCKSSSDQPKHCRTNSSSRQYSDYQKVRDMLEPEPYPEEWPALKKMDVFSQQAKVLGLDDKLRRVPLTTRFRSGPNGCGVSMKASTLTGQDTTGVNDGSKTTTLVTYLADAWNWGADMFCKCEVRYVEKVRDDRGGYLIYFAWHGRGRNRFSEDDTYGDLMWVHAKKAVFLGAGAIGTTEILLRSKQMGLNTSDWVGRGMSGNGDVLAFGHNCEQEVNALGKPSPDPTKPVGPTITSAIDNRKGHENPLNGFIIQEGAMPQAFSQLLQCMLDLMPGSHAPDMPLLQRAQQAMGVWKSRLIGPFSKSGTLGNTQVFLIMSHDGSQATLSLKNDKPVLEFIGVGKSDRVKRFNAILEKATDAVGGTLVYTPFYNLMNKQQITAHPLGGAPMSRDNTGANGATNHLGQVFIGNDTSETHAGLIVIDGALIPAAIGVNPLATIAALAERTVEAYARANSLVINEEKNDLLDLFGEPAHKPRDRRSSETPCHSGPEAPDQMLSMAEMLQLKSIEFTELMSGFIHRCSSDAAVDNRAAFESAFRAAKGGGEVGRLLVSATIFDSTSLGDESQPSGMLTGTFVCPSIEGSPFMILRGDLGMFKKSQKVTGTSRLTYDCDMAGANGRHLRFRGYKVVDASVSLNPLQLWRSTTTLYVVITARVMHNHTNQEPDTLDDDIADYYEDIPVSASEKLVARGILHLRPTDFVSEMMTLTPAGSSLLDRAMNMSKFMSFFTSKSLSHFLTPLNSLEYPEQGFVPYMNYTPPSQSYAIVAADGVETELHMWEPSSSAVATDSRGSPVKIENIFMIPGASVDHQIFALPTIPFNAVNYFTRAGYRVFIAVHRICQLRSTRKQMWTTYDSRLDIKSCLEKIRSLYGSGKIYTISHCMGSVSFACGLLDGTIPSDWILGITCSQVFMNPIWNTMNMIKATSPVALDRIFNSVLGDWLEFNTLAEDSLAQRALDQLLRFYPEKRNEMCRNAACHRTTLLFGRCWSHQNLNEATHRNIDRFFGGASMNLMSLLKRMGSRGEVSTNAPEYKELTGPENMERLRGIPFLFFTGQDSGVLSPRSTEMTYERLIDAFGISAGLPGGGIQYRRRVVPGYGHLDCWMGRNAWRDVFPFVREEIDRVVRGESYRFRQPNDGFKRFAEDIELH</sequence>
<accession>A0ABY2GT37</accession>
<dbReference type="PANTHER" id="PTHR47470">
    <property type="entry name" value="CHOLESTEROL OXIDASE"/>
    <property type="match status" value="1"/>
</dbReference>
<comment type="pathway">
    <text evidence="12">Steroid metabolism; cholesterol degradation.</text>
</comment>
<dbReference type="EC" id="5.3.3.1" evidence="11"/>
<protein>
    <recommendedName>
        <fullName evidence="14">Cholesterol oxidase</fullName>
        <ecNumber evidence="13">1.1.3.6</ecNumber>
        <ecNumber evidence="11">5.3.3.1</ecNumber>
    </recommendedName>
    <alternativeName>
        <fullName evidence="15">Cholesterol isomerase</fullName>
    </alternativeName>
</protein>
<keyword evidence="7" id="KW-0443">Lipid metabolism</keyword>
<dbReference type="InterPro" id="IPR000172">
    <property type="entry name" value="GMC_OxRdtase_N"/>
</dbReference>
<name>A0ABY2GT37_9HYPO</name>
<evidence type="ECO:0000256" key="15">
    <source>
        <dbReference type="ARBA" id="ARBA00049778"/>
    </source>
</evidence>
<keyword evidence="5" id="KW-0274">FAD</keyword>
<evidence type="ECO:0000259" key="17">
    <source>
        <dbReference type="Pfam" id="PF00732"/>
    </source>
</evidence>
<dbReference type="InterPro" id="IPR029058">
    <property type="entry name" value="AB_hydrolase_fold"/>
</dbReference>
<comment type="cofactor">
    <cofactor evidence="1">
        <name>FAD</name>
        <dbReference type="ChEBI" id="CHEBI:57692"/>
    </cofactor>
</comment>
<keyword evidence="9" id="KW-0753">Steroid metabolism</keyword>
<feature type="region of interest" description="Disordered" evidence="16">
    <location>
        <begin position="462"/>
        <end position="485"/>
    </location>
</feature>
<evidence type="ECO:0000313" key="19">
    <source>
        <dbReference type="EMBL" id="TFA99107.1"/>
    </source>
</evidence>
<evidence type="ECO:0000256" key="2">
    <source>
        <dbReference type="ARBA" id="ARBA00010790"/>
    </source>
</evidence>
<dbReference type="Pfam" id="PF00732">
    <property type="entry name" value="GMC_oxred_N"/>
    <property type="match status" value="1"/>
</dbReference>
<feature type="compositionally biased region" description="Basic and acidic residues" evidence="16">
    <location>
        <begin position="714"/>
        <end position="724"/>
    </location>
</feature>
<feature type="compositionally biased region" description="Polar residues" evidence="16">
    <location>
        <begin position="15"/>
        <end position="24"/>
    </location>
</feature>
<dbReference type="InterPro" id="IPR036188">
    <property type="entry name" value="FAD/NAD-bd_sf"/>
</dbReference>
<evidence type="ECO:0000256" key="10">
    <source>
        <dbReference type="ARBA" id="ARBA00023235"/>
    </source>
</evidence>
<keyword evidence="10" id="KW-0413">Isomerase</keyword>
<evidence type="ECO:0000313" key="20">
    <source>
        <dbReference type="Proteomes" id="UP001642720"/>
    </source>
</evidence>
<keyword evidence="3" id="KW-0153">Cholesterol metabolism</keyword>
<feature type="region of interest" description="Disordered" evidence="16">
    <location>
        <begin position="238"/>
        <end position="261"/>
    </location>
</feature>
<dbReference type="RefSeq" id="XP_073555309.1">
    <property type="nucleotide sequence ID" value="XM_073706252.1"/>
</dbReference>
<evidence type="ECO:0000256" key="16">
    <source>
        <dbReference type="SAM" id="MobiDB-lite"/>
    </source>
</evidence>
<evidence type="ECO:0000256" key="11">
    <source>
        <dbReference type="ARBA" id="ARBA00038856"/>
    </source>
</evidence>
<reference evidence="19 20" key="1">
    <citation type="submission" date="2018-01" db="EMBL/GenBank/DDBJ databases">
        <title>Genome characterization of the sugarcane-associated fungus Trichoderma ghanense CCMA-1212 and their application in lignocelulose bioconversion.</title>
        <authorList>
            <person name="Steindorff A.S."/>
            <person name="Mendes T.D."/>
            <person name="Vilela E.S.D."/>
            <person name="Rodrigues D.S."/>
            <person name="Formighieri E.F."/>
            <person name="Melo I.S."/>
            <person name="Favaro L.C.L."/>
        </authorList>
    </citation>
    <scope>NUCLEOTIDE SEQUENCE [LARGE SCALE GENOMIC DNA]</scope>
    <source>
        <strain evidence="19 20">CCMA-1212</strain>
    </source>
</reference>
<dbReference type="Pfam" id="PF05199">
    <property type="entry name" value="GMC_oxred_C"/>
    <property type="match status" value="1"/>
</dbReference>
<dbReference type="EMBL" id="PPTA01000016">
    <property type="protein sequence ID" value="TFA99107.1"/>
    <property type="molecule type" value="Genomic_DNA"/>
</dbReference>
<dbReference type="Gene3D" id="3.50.50.60">
    <property type="entry name" value="FAD/NAD(P)-binding domain"/>
    <property type="match status" value="3"/>
</dbReference>
<comment type="caution">
    <text evidence="19">The sequence shown here is derived from an EMBL/GenBank/DDBJ whole genome shotgun (WGS) entry which is preliminary data.</text>
</comment>
<dbReference type="Proteomes" id="UP001642720">
    <property type="component" value="Unassembled WGS sequence"/>
</dbReference>
<feature type="domain" description="Glucose-methanol-choline oxidoreductase N-terminal" evidence="17">
    <location>
        <begin position="171"/>
        <end position="440"/>
    </location>
</feature>
<evidence type="ECO:0000256" key="12">
    <source>
        <dbReference type="ARBA" id="ARBA00049645"/>
    </source>
</evidence>
<evidence type="ECO:0000256" key="3">
    <source>
        <dbReference type="ARBA" id="ARBA00022548"/>
    </source>
</evidence>
<dbReference type="PANTHER" id="PTHR47470:SF1">
    <property type="entry name" value="FAD-DEPENDENT OXIDOREDUCTASE 2 FAD BINDING DOMAIN-CONTAINING PROTEIN"/>
    <property type="match status" value="1"/>
</dbReference>
<dbReference type="Gene3D" id="3.40.50.1820">
    <property type="entry name" value="alpha/beta hydrolase"/>
    <property type="match status" value="1"/>
</dbReference>
<feature type="region of interest" description="Disordered" evidence="16">
    <location>
        <begin position="712"/>
        <end position="735"/>
    </location>
</feature>
<keyword evidence="6" id="KW-0560">Oxidoreductase</keyword>
<comment type="similarity">
    <text evidence="2">Belongs to the GMC oxidoreductase family.</text>
</comment>
<gene>
    <name evidence="19" type="ORF">CCMA1212_009154</name>
</gene>
<keyword evidence="4" id="KW-0285">Flavoprotein</keyword>
<evidence type="ECO:0000256" key="6">
    <source>
        <dbReference type="ARBA" id="ARBA00023002"/>
    </source>
</evidence>
<evidence type="ECO:0000256" key="8">
    <source>
        <dbReference type="ARBA" id="ARBA00023166"/>
    </source>
</evidence>
<dbReference type="InterPro" id="IPR007867">
    <property type="entry name" value="GMC_OxRtase_C"/>
</dbReference>
<dbReference type="SUPFAM" id="SSF53474">
    <property type="entry name" value="alpha/beta-Hydrolases"/>
    <property type="match status" value="1"/>
</dbReference>
<evidence type="ECO:0000256" key="7">
    <source>
        <dbReference type="ARBA" id="ARBA00023098"/>
    </source>
</evidence>
<evidence type="ECO:0000256" key="14">
    <source>
        <dbReference type="ARBA" id="ARBA00049744"/>
    </source>
</evidence>
<feature type="domain" description="Glucose-methanol-choline oxidoreductase C-terminal" evidence="18">
    <location>
        <begin position="621"/>
        <end position="685"/>
    </location>
</feature>
<evidence type="ECO:0000256" key="9">
    <source>
        <dbReference type="ARBA" id="ARBA00023221"/>
    </source>
</evidence>
<evidence type="ECO:0000256" key="1">
    <source>
        <dbReference type="ARBA" id="ARBA00001974"/>
    </source>
</evidence>
<feature type="compositionally biased region" description="Basic and acidic residues" evidence="16">
    <location>
        <begin position="238"/>
        <end position="252"/>
    </location>
</feature>
<evidence type="ECO:0000256" key="13">
    <source>
        <dbReference type="ARBA" id="ARBA00049723"/>
    </source>
</evidence>
<dbReference type="SUPFAM" id="SSF51905">
    <property type="entry name" value="FAD/NAD(P)-binding domain"/>
    <property type="match status" value="1"/>
</dbReference>
<dbReference type="GeneID" id="300580702"/>
<proteinExistence type="inferred from homology"/>
<evidence type="ECO:0000259" key="18">
    <source>
        <dbReference type="Pfam" id="PF05199"/>
    </source>
</evidence>
<dbReference type="EC" id="1.1.3.6" evidence="13"/>
<evidence type="ECO:0000256" key="5">
    <source>
        <dbReference type="ARBA" id="ARBA00022827"/>
    </source>
</evidence>
<feature type="region of interest" description="Disordered" evidence="16">
    <location>
        <begin position="1"/>
        <end position="30"/>
    </location>
</feature>
<keyword evidence="8" id="KW-1207">Sterol metabolism</keyword>